<name>A0A975GMB5_9BACT</name>
<organism evidence="1 2">
    <name type="scientific">Desulfonema magnum</name>
    <dbReference type="NCBI Taxonomy" id="45655"/>
    <lineage>
        <taxon>Bacteria</taxon>
        <taxon>Pseudomonadati</taxon>
        <taxon>Thermodesulfobacteriota</taxon>
        <taxon>Desulfobacteria</taxon>
        <taxon>Desulfobacterales</taxon>
        <taxon>Desulfococcaceae</taxon>
        <taxon>Desulfonema</taxon>
    </lineage>
</organism>
<dbReference type="AlphaFoldDB" id="A0A975GMB5"/>
<keyword evidence="2" id="KW-1185">Reference proteome</keyword>
<dbReference type="KEGG" id="dmm:dnm_027650"/>
<evidence type="ECO:0000313" key="2">
    <source>
        <dbReference type="Proteomes" id="UP000663722"/>
    </source>
</evidence>
<gene>
    <name evidence="1" type="ORF">dnm_027650</name>
</gene>
<reference evidence="1" key="1">
    <citation type="journal article" date="2021" name="Microb. Physiol.">
        <title>Proteogenomic Insights into the Physiology of Marine, Sulfate-Reducing, Filamentous Desulfonema limicola and Desulfonema magnum.</title>
        <authorList>
            <person name="Schnaars V."/>
            <person name="Wohlbrand L."/>
            <person name="Scheve S."/>
            <person name="Hinrichs C."/>
            <person name="Reinhardt R."/>
            <person name="Rabus R."/>
        </authorList>
    </citation>
    <scope>NUCLEOTIDE SEQUENCE</scope>
    <source>
        <strain evidence="1">4be13</strain>
    </source>
</reference>
<sequence length="51" mass="5677">MHENSIDFNEFCGFILFQSTKDFLSIQGFGLKRISVRSAGFGDKSCTADNP</sequence>
<evidence type="ECO:0000313" key="1">
    <source>
        <dbReference type="EMBL" id="QTA86741.1"/>
    </source>
</evidence>
<accession>A0A975GMB5</accession>
<protein>
    <submittedName>
        <fullName evidence="1">Uncharacterized protein</fullName>
    </submittedName>
</protein>
<dbReference type="Proteomes" id="UP000663722">
    <property type="component" value="Chromosome"/>
</dbReference>
<dbReference type="EMBL" id="CP061800">
    <property type="protein sequence ID" value="QTA86741.1"/>
    <property type="molecule type" value="Genomic_DNA"/>
</dbReference>
<proteinExistence type="predicted"/>